<evidence type="ECO:0000256" key="1">
    <source>
        <dbReference type="SAM" id="MobiDB-lite"/>
    </source>
</evidence>
<dbReference type="HOGENOM" id="CLU_3032056_0_0_1"/>
<organism evidence="2 3">
    <name type="scientific">Botryotinia fuckeliana (strain T4)</name>
    <name type="common">Noble rot fungus</name>
    <name type="synonym">Botrytis cinerea</name>
    <dbReference type="NCBI Taxonomy" id="999810"/>
    <lineage>
        <taxon>Eukaryota</taxon>
        <taxon>Fungi</taxon>
        <taxon>Dikarya</taxon>
        <taxon>Ascomycota</taxon>
        <taxon>Pezizomycotina</taxon>
        <taxon>Leotiomycetes</taxon>
        <taxon>Helotiales</taxon>
        <taxon>Sclerotiniaceae</taxon>
        <taxon>Botrytis</taxon>
    </lineage>
</organism>
<evidence type="ECO:0000313" key="3">
    <source>
        <dbReference type="Proteomes" id="UP000008177"/>
    </source>
</evidence>
<evidence type="ECO:0000313" key="2">
    <source>
        <dbReference type="EMBL" id="CCD44025.1"/>
    </source>
</evidence>
<reference evidence="3" key="1">
    <citation type="journal article" date="2011" name="PLoS Genet.">
        <title>Genomic analysis of the necrotrophic fungal pathogens Sclerotinia sclerotiorum and Botrytis cinerea.</title>
        <authorList>
            <person name="Amselem J."/>
            <person name="Cuomo C.A."/>
            <person name="van Kan J.A."/>
            <person name="Viaud M."/>
            <person name="Benito E.P."/>
            <person name="Couloux A."/>
            <person name="Coutinho P.M."/>
            <person name="de Vries R.P."/>
            <person name="Dyer P.S."/>
            <person name="Fillinger S."/>
            <person name="Fournier E."/>
            <person name="Gout L."/>
            <person name="Hahn M."/>
            <person name="Kohn L."/>
            <person name="Lapalu N."/>
            <person name="Plummer K.M."/>
            <person name="Pradier J.M."/>
            <person name="Quevillon E."/>
            <person name="Sharon A."/>
            <person name="Simon A."/>
            <person name="ten Have A."/>
            <person name="Tudzynski B."/>
            <person name="Tudzynski P."/>
            <person name="Wincker P."/>
            <person name="Andrew M."/>
            <person name="Anthouard V."/>
            <person name="Beever R.E."/>
            <person name="Beffa R."/>
            <person name="Benoit I."/>
            <person name="Bouzid O."/>
            <person name="Brault B."/>
            <person name="Chen Z."/>
            <person name="Choquer M."/>
            <person name="Collemare J."/>
            <person name="Cotton P."/>
            <person name="Danchin E.G."/>
            <person name="Da Silva C."/>
            <person name="Gautier A."/>
            <person name="Giraud C."/>
            <person name="Giraud T."/>
            <person name="Gonzalez C."/>
            <person name="Grossetete S."/>
            <person name="Guldener U."/>
            <person name="Henrissat B."/>
            <person name="Howlett B.J."/>
            <person name="Kodira C."/>
            <person name="Kretschmer M."/>
            <person name="Lappartient A."/>
            <person name="Leroch M."/>
            <person name="Levis C."/>
            <person name="Mauceli E."/>
            <person name="Neuveglise C."/>
            <person name="Oeser B."/>
            <person name="Pearson M."/>
            <person name="Poulain J."/>
            <person name="Poussereau N."/>
            <person name="Quesneville H."/>
            <person name="Rascle C."/>
            <person name="Schumacher J."/>
            <person name="Segurens B."/>
            <person name="Sexton A."/>
            <person name="Silva E."/>
            <person name="Sirven C."/>
            <person name="Soanes D.M."/>
            <person name="Talbot N.J."/>
            <person name="Templeton M."/>
            <person name="Yandava C."/>
            <person name="Yarden O."/>
            <person name="Zeng Q."/>
            <person name="Rollins J.A."/>
            <person name="Lebrun M.H."/>
            <person name="Dickman M."/>
        </authorList>
    </citation>
    <scope>NUCLEOTIDE SEQUENCE [LARGE SCALE GENOMIC DNA]</scope>
    <source>
        <strain evidence="3">T4</strain>
    </source>
</reference>
<name>G2XU55_BOTF4</name>
<dbReference type="Proteomes" id="UP000008177">
    <property type="component" value="Unplaced contigs"/>
</dbReference>
<feature type="region of interest" description="Disordered" evidence="1">
    <location>
        <begin position="30"/>
        <end position="55"/>
    </location>
</feature>
<accession>G2XU55</accession>
<dbReference type="AlphaFoldDB" id="G2XU55"/>
<gene>
    <name evidence="2" type="ORF">BofuT4_uP060730.1</name>
</gene>
<protein>
    <submittedName>
        <fullName evidence="2">Uncharacterized protein</fullName>
    </submittedName>
</protein>
<dbReference type="EMBL" id="FQ790268">
    <property type="protein sequence ID" value="CCD44025.1"/>
    <property type="molecule type" value="Genomic_DNA"/>
</dbReference>
<proteinExistence type="predicted"/>
<sequence>MDEVTGDEDASKDEIFGSKPVILCIIGPTGEEKIPPTLREEKKVDKDMISDRCSK</sequence>
<dbReference type="InParanoid" id="G2XU55"/>